<protein>
    <recommendedName>
        <fullName evidence="1">Peptidase S9 prolyl oligopeptidase catalytic domain-containing protein</fullName>
    </recommendedName>
</protein>
<dbReference type="Gene3D" id="3.40.50.1820">
    <property type="entry name" value="alpha/beta hydrolase"/>
    <property type="match status" value="1"/>
</dbReference>
<name>A0ABQ7SVJ4_PHRPL</name>
<accession>A0ABQ7SVJ4</accession>
<dbReference type="InterPro" id="IPR001375">
    <property type="entry name" value="Peptidase_S9_cat"/>
</dbReference>
<dbReference type="InterPro" id="IPR050278">
    <property type="entry name" value="Serine_Prot_S9B/DPPIV"/>
</dbReference>
<sequence>MNSASTVGLGEGLVNTAFMVHPVPNQTKNMHRGFILTGNSIQAMNLKAIQEEEIFTGPGIPISTIYENRYDREIKVLEDNRDLEAALQKIRMPTVEINKFEVDGITLWYKMYLPPKFDKSKKYPLLIQVYAGPCSQNVKPTFGVTWITYLASKEEIVVALVDGRGTAFQGDKMMHAVYRKLGVYEVDDQISAVR</sequence>
<dbReference type="EMBL" id="JAIPUX010003289">
    <property type="protein sequence ID" value="KAH0621430.1"/>
    <property type="molecule type" value="Genomic_DNA"/>
</dbReference>
<evidence type="ECO:0000313" key="2">
    <source>
        <dbReference type="EMBL" id="KAH0621430.1"/>
    </source>
</evidence>
<dbReference type="InterPro" id="IPR029058">
    <property type="entry name" value="AB_hydrolase_fold"/>
</dbReference>
<dbReference type="PANTHER" id="PTHR11731:SF136">
    <property type="entry name" value="PROLYL ENDOPEPTIDASE FAP"/>
    <property type="match status" value="1"/>
</dbReference>
<keyword evidence="3" id="KW-1185">Reference proteome</keyword>
<reference evidence="2 3" key="1">
    <citation type="journal article" date="2022" name="Gigascience">
        <title>A chromosome-level genome assembly and annotation of the desert horned lizard, Phrynosoma platyrhinos, provides insight into chromosomal rearrangements among reptiles.</title>
        <authorList>
            <person name="Koochekian N."/>
            <person name="Ascanio A."/>
            <person name="Farleigh K."/>
            <person name="Card D.C."/>
            <person name="Schield D.R."/>
            <person name="Castoe T.A."/>
            <person name="Jezkova T."/>
        </authorList>
    </citation>
    <scope>NUCLEOTIDE SEQUENCE [LARGE SCALE GENOMIC DNA]</scope>
    <source>
        <strain evidence="2">NK-2021</strain>
    </source>
</reference>
<comment type="caution">
    <text evidence="2">The sequence shown here is derived from an EMBL/GenBank/DDBJ whole genome shotgun (WGS) entry which is preliminary data.</text>
</comment>
<organism evidence="2 3">
    <name type="scientific">Phrynosoma platyrhinos</name>
    <name type="common">Desert horned lizard</name>
    <dbReference type="NCBI Taxonomy" id="52577"/>
    <lineage>
        <taxon>Eukaryota</taxon>
        <taxon>Metazoa</taxon>
        <taxon>Chordata</taxon>
        <taxon>Craniata</taxon>
        <taxon>Vertebrata</taxon>
        <taxon>Euteleostomi</taxon>
        <taxon>Lepidosauria</taxon>
        <taxon>Squamata</taxon>
        <taxon>Bifurcata</taxon>
        <taxon>Unidentata</taxon>
        <taxon>Episquamata</taxon>
        <taxon>Toxicofera</taxon>
        <taxon>Iguania</taxon>
        <taxon>Phrynosomatidae</taxon>
        <taxon>Phrynosomatinae</taxon>
        <taxon>Phrynosoma</taxon>
    </lineage>
</organism>
<proteinExistence type="predicted"/>
<evidence type="ECO:0000259" key="1">
    <source>
        <dbReference type="Pfam" id="PF00326"/>
    </source>
</evidence>
<dbReference type="PANTHER" id="PTHR11731">
    <property type="entry name" value="PROTEASE FAMILY S9B,C DIPEPTIDYL-PEPTIDASE IV-RELATED"/>
    <property type="match status" value="1"/>
</dbReference>
<evidence type="ECO:0000313" key="3">
    <source>
        <dbReference type="Proteomes" id="UP000826234"/>
    </source>
</evidence>
<dbReference type="Pfam" id="PF00326">
    <property type="entry name" value="Peptidase_S9"/>
    <property type="match status" value="1"/>
</dbReference>
<feature type="domain" description="Peptidase S9 prolyl oligopeptidase catalytic" evidence="1">
    <location>
        <begin position="144"/>
        <end position="194"/>
    </location>
</feature>
<dbReference type="SUPFAM" id="SSF53474">
    <property type="entry name" value="alpha/beta-Hydrolases"/>
    <property type="match status" value="1"/>
</dbReference>
<gene>
    <name evidence="2" type="ORF">JD844_022732</name>
</gene>
<dbReference type="Proteomes" id="UP000826234">
    <property type="component" value="Unassembled WGS sequence"/>
</dbReference>